<sequence length="166" mass="18333">MRILFDLFLDICLFRKGPRDVPASMALLKMCLLAYGASGLLVLTLSVPVQVALLQILLDMVLLAGLLYLMLILHRHPGRFEQTLTALTGSGTLMGLLALPPMLWIVRQGPQGDSQFPSLLMLALMVWSIAVMAHILRHAFNTPVWIGALYALGYTFLSWTLTGWIG</sequence>
<feature type="transmembrane region" description="Helical" evidence="1">
    <location>
        <begin position="51"/>
        <end position="72"/>
    </location>
</feature>
<evidence type="ECO:0008006" key="4">
    <source>
        <dbReference type="Google" id="ProtNLM"/>
    </source>
</evidence>
<feature type="transmembrane region" description="Helical" evidence="1">
    <location>
        <begin position="84"/>
        <end position="106"/>
    </location>
</feature>
<evidence type="ECO:0000313" key="2">
    <source>
        <dbReference type="EMBL" id="NMQ18428.1"/>
    </source>
</evidence>
<accession>A0ABX1TGD0</accession>
<evidence type="ECO:0000256" key="1">
    <source>
        <dbReference type="SAM" id="Phobius"/>
    </source>
</evidence>
<proteinExistence type="predicted"/>
<gene>
    <name evidence="2" type="ORF">E4P82_03985</name>
</gene>
<reference evidence="2 3" key="1">
    <citation type="submission" date="2019-03" db="EMBL/GenBank/DDBJ databases">
        <title>Metabolic reconstructions from genomes of highly enriched 'Candidatus Accumulibacter' and 'Candidatus Competibacter' bioreactor populations.</title>
        <authorList>
            <person name="Annavajhala M.K."/>
            <person name="Welles L."/>
            <person name="Abbas B."/>
            <person name="Sorokin D."/>
            <person name="Park H."/>
            <person name="Van Loosdrecht M."/>
            <person name="Chandran K."/>
        </authorList>
    </citation>
    <scope>NUCLEOTIDE SEQUENCE [LARGE SCALE GENOMIC DNA]</scope>
    <source>
        <strain evidence="2 3">SBR_G</strain>
    </source>
</reference>
<dbReference type="Proteomes" id="UP000760480">
    <property type="component" value="Unassembled WGS sequence"/>
</dbReference>
<comment type="caution">
    <text evidence="2">The sequence shown here is derived from an EMBL/GenBank/DDBJ whole genome shotgun (WGS) entry which is preliminary data.</text>
</comment>
<dbReference type="RefSeq" id="WP_169247690.1">
    <property type="nucleotide sequence ID" value="NZ_SPMZ01000012.1"/>
</dbReference>
<keyword evidence="1" id="KW-0472">Membrane</keyword>
<dbReference type="EMBL" id="SPMZ01000012">
    <property type="protein sequence ID" value="NMQ18428.1"/>
    <property type="molecule type" value="Genomic_DNA"/>
</dbReference>
<keyword evidence="3" id="KW-1185">Reference proteome</keyword>
<feature type="transmembrane region" description="Helical" evidence="1">
    <location>
        <begin position="143"/>
        <end position="165"/>
    </location>
</feature>
<keyword evidence="1" id="KW-1133">Transmembrane helix</keyword>
<keyword evidence="1" id="KW-0812">Transmembrane</keyword>
<name>A0ABX1TGD0_9GAMM</name>
<organism evidence="2 3">
    <name type="scientific">Candidatus Competibacter phosphatis</name>
    <dbReference type="NCBI Taxonomy" id="221280"/>
    <lineage>
        <taxon>Bacteria</taxon>
        <taxon>Pseudomonadati</taxon>
        <taxon>Pseudomonadota</taxon>
        <taxon>Gammaproteobacteria</taxon>
        <taxon>Candidatus Competibacteraceae</taxon>
        <taxon>Candidatus Competibacter</taxon>
    </lineage>
</organism>
<feature type="transmembrane region" description="Helical" evidence="1">
    <location>
        <begin position="21"/>
        <end position="45"/>
    </location>
</feature>
<feature type="transmembrane region" description="Helical" evidence="1">
    <location>
        <begin position="118"/>
        <end position="136"/>
    </location>
</feature>
<protein>
    <recommendedName>
        <fullName evidence="4">Yip1 domain-containing protein</fullName>
    </recommendedName>
</protein>
<evidence type="ECO:0000313" key="3">
    <source>
        <dbReference type="Proteomes" id="UP000760480"/>
    </source>
</evidence>